<feature type="compositionally biased region" description="Basic residues" evidence="1">
    <location>
        <begin position="222"/>
        <end position="235"/>
    </location>
</feature>
<feature type="compositionally biased region" description="Basic and acidic residues" evidence="1">
    <location>
        <begin position="236"/>
        <end position="245"/>
    </location>
</feature>
<evidence type="ECO:0000256" key="1">
    <source>
        <dbReference type="SAM" id="MobiDB-lite"/>
    </source>
</evidence>
<dbReference type="InterPro" id="IPR047629">
    <property type="entry name" value="IS1182_transpos"/>
</dbReference>
<proteinExistence type="predicted"/>
<dbReference type="Pfam" id="PF01609">
    <property type="entry name" value="DDE_Tnp_1"/>
    <property type="match status" value="1"/>
</dbReference>
<dbReference type="GO" id="GO:0003677">
    <property type="term" value="F:DNA binding"/>
    <property type="evidence" value="ECO:0007669"/>
    <property type="project" value="InterPro"/>
</dbReference>
<evidence type="ECO:0000313" key="4">
    <source>
        <dbReference type="EMBL" id="MDT6989123.1"/>
    </source>
</evidence>
<dbReference type="AlphaFoldDB" id="A0AAW8VUH4"/>
<accession>A0AAW8VUH4</accession>
<name>A0AAW8VUH4_LACPE</name>
<evidence type="ECO:0000259" key="2">
    <source>
        <dbReference type="Pfam" id="PF01609"/>
    </source>
</evidence>
<dbReference type="RefSeq" id="WP_313890649.1">
    <property type="nucleotide sequence ID" value="NZ_JAVLAQ010000001.1"/>
</dbReference>
<comment type="caution">
    <text evidence="4">The sequence shown here is derived from an EMBL/GenBank/DDBJ whole genome shotgun (WGS) entry which is preliminary data.</text>
</comment>
<dbReference type="Proteomes" id="UP001267003">
    <property type="component" value="Unassembled WGS sequence"/>
</dbReference>
<evidence type="ECO:0000259" key="3">
    <source>
        <dbReference type="Pfam" id="PF05598"/>
    </source>
</evidence>
<dbReference type="InterPro" id="IPR002559">
    <property type="entry name" value="Transposase_11"/>
</dbReference>
<dbReference type="PANTHER" id="PTHR33408">
    <property type="entry name" value="TRANSPOSASE"/>
    <property type="match status" value="1"/>
</dbReference>
<feature type="region of interest" description="Disordered" evidence="1">
    <location>
        <begin position="213"/>
        <end position="247"/>
    </location>
</feature>
<dbReference type="EMBL" id="JAVLAQ010000001">
    <property type="protein sequence ID" value="MDT6989123.1"/>
    <property type="molecule type" value="Genomic_DNA"/>
</dbReference>
<dbReference type="GO" id="GO:0004803">
    <property type="term" value="F:transposase activity"/>
    <property type="evidence" value="ECO:0007669"/>
    <property type="project" value="InterPro"/>
</dbReference>
<dbReference type="InterPro" id="IPR008490">
    <property type="entry name" value="Transposase_InsH_N"/>
</dbReference>
<evidence type="ECO:0000313" key="5">
    <source>
        <dbReference type="Proteomes" id="UP001267003"/>
    </source>
</evidence>
<dbReference type="NCBIfam" id="NF033551">
    <property type="entry name" value="transpos_IS1182"/>
    <property type="match status" value="1"/>
</dbReference>
<protein>
    <submittedName>
        <fullName evidence="4">IS1182 family transposase</fullName>
    </submittedName>
</protein>
<sequence>MQDYYNMNQTTLSIALDYQPEEHHSARYINQLVESLKLKYDYQFGRPREYNLGAMLKLVLLAYSYGIFSSRKIERFARENKPAGWLIADQIPSYRTICRFRISDELATLTTDSLSQLTQYLRQNGMIDDVSFIDGTKILADANKYSFVWKKNTIRFDKMNREKLVDLLGELHEAKIVGEIPAGSELTPELLDIMISKVEDHLVVLNETVEATKQVSPNPAKQQRRTVKSQKRKLDKRRDKMREHQAQQAIYGQRNSYSKTDHDATFMRVKEDPMQNGQLKPAYNVQIATSNQFITGYRLFQNPTDTRTLQPFIEHLKANNVLGHTIVADAGYGSESNYRYLEDEFGQHTVLIPYGTMLKENSRKWQSDDRKVMNWDYHEKDDYFINPQNVRFNFNAYRQRTDKYGFTRDFKEYIAEKYDENHQLISAALTPKGYLKRISVNENWEYFKSKQRELLSAPETGQIYAQRKIDVEPVFGKMKASLHFNRFSVRGFDKVTKEAGIVILALNIMKLVTVGTSFKNQRRKQMGRETKIRFLVPFTCTEASYVTASFYCQLLPPPRSGSTRFCAHQQDVPFSDRFVQKCANQPLTAHATDQIILVNLTKGRDTPTLGTICFAITS</sequence>
<feature type="domain" description="Transposase InsH N-terminal" evidence="3">
    <location>
        <begin position="17"/>
        <end position="101"/>
    </location>
</feature>
<feature type="domain" description="Transposase IS4-like" evidence="2">
    <location>
        <begin position="256"/>
        <end position="508"/>
    </location>
</feature>
<dbReference type="PANTHER" id="PTHR33408:SF2">
    <property type="entry name" value="TRANSPOSASE DDE DOMAIN-CONTAINING PROTEIN"/>
    <property type="match status" value="1"/>
</dbReference>
<dbReference type="GO" id="GO:0006313">
    <property type="term" value="P:DNA transposition"/>
    <property type="evidence" value="ECO:0007669"/>
    <property type="project" value="InterPro"/>
</dbReference>
<dbReference type="Pfam" id="PF05598">
    <property type="entry name" value="DUF772"/>
    <property type="match status" value="1"/>
</dbReference>
<organism evidence="4 5">
    <name type="scientific">Lactiplantibacillus pentosus</name>
    <name type="common">Lactobacillus pentosus</name>
    <dbReference type="NCBI Taxonomy" id="1589"/>
    <lineage>
        <taxon>Bacteria</taxon>
        <taxon>Bacillati</taxon>
        <taxon>Bacillota</taxon>
        <taxon>Bacilli</taxon>
        <taxon>Lactobacillales</taxon>
        <taxon>Lactobacillaceae</taxon>
        <taxon>Lactiplantibacillus</taxon>
    </lineage>
</organism>
<gene>
    <name evidence="4" type="ORF">RI536_03255</name>
</gene>
<reference evidence="4" key="1">
    <citation type="submission" date="2023-08" db="EMBL/GenBank/DDBJ databases">
        <authorList>
            <person name="Page C.A."/>
            <person name="Perez-Diaz I.M."/>
        </authorList>
    </citation>
    <scope>NUCLEOTIDE SEQUENCE</scope>
    <source>
        <strain evidence="4">7.8.46</strain>
    </source>
</reference>